<dbReference type="SUPFAM" id="SSF55874">
    <property type="entry name" value="ATPase domain of HSP90 chaperone/DNA topoisomerase II/histidine kinase"/>
    <property type="match status" value="1"/>
</dbReference>
<evidence type="ECO:0000256" key="10">
    <source>
        <dbReference type="ARBA" id="ARBA00022840"/>
    </source>
</evidence>
<evidence type="ECO:0000259" key="15">
    <source>
        <dbReference type="PROSITE" id="PS50109"/>
    </source>
</evidence>
<feature type="domain" description="Histidine kinase" evidence="15">
    <location>
        <begin position="249"/>
        <end position="454"/>
    </location>
</feature>
<dbReference type="PROSITE" id="PS50109">
    <property type="entry name" value="HIS_KIN"/>
    <property type="match status" value="1"/>
</dbReference>
<dbReference type="FunFam" id="3.30.565.10:FF:000006">
    <property type="entry name" value="Sensor histidine kinase WalK"/>
    <property type="match status" value="1"/>
</dbReference>
<dbReference type="Gene3D" id="1.10.287.130">
    <property type="match status" value="1"/>
</dbReference>
<dbReference type="InterPro" id="IPR004358">
    <property type="entry name" value="Sig_transdc_His_kin-like_C"/>
</dbReference>
<evidence type="ECO:0000256" key="6">
    <source>
        <dbReference type="ARBA" id="ARBA00022679"/>
    </source>
</evidence>
<dbReference type="PROSITE" id="PS50885">
    <property type="entry name" value="HAMP"/>
    <property type="match status" value="1"/>
</dbReference>
<evidence type="ECO:0000256" key="2">
    <source>
        <dbReference type="ARBA" id="ARBA00004651"/>
    </source>
</evidence>
<dbReference type="InterPro" id="IPR050398">
    <property type="entry name" value="HssS/ArlS-like"/>
</dbReference>
<dbReference type="CDD" id="cd06225">
    <property type="entry name" value="HAMP"/>
    <property type="match status" value="1"/>
</dbReference>
<keyword evidence="12" id="KW-0902">Two-component regulatory system</keyword>
<protein>
    <recommendedName>
        <fullName evidence="3">histidine kinase</fullName>
        <ecNumber evidence="3">2.7.13.3</ecNumber>
    </recommendedName>
</protein>
<dbReference type="GO" id="GO:0005886">
    <property type="term" value="C:plasma membrane"/>
    <property type="evidence" value="ECO:0007669"/>
    <property type="project" value="UniProtKB-SubCell"/>
</dbReference>
<dbReference type="Gene3D" id="3.30.565.10">
    <property type="entry name" value="Histidine kinase-like ATPase, C-terminal domain"/>
    <property type="match status" value="1"/>
</dbReference>
<keyword evidence="6" id="KW-0808">Transferase</keyword>
<dbReference type="InterPro" id="IPR003661">
    <property type="entry name" value="HisK_dim/P_dom"/>
</dbReference>
<evidence type="ECO:0000256" key="9">
    <source>
        <dbReference type="ARBA" id="ARBA00022777"/>
    </source>
</evidence>
<dbReference type="Pfam" id="PF02518">
    <property type="entry name" value="HATPase_c"/>
    <property type="match status" value="1"/>
</dbReference>
<evidence type="ECO:0000256" key="8">
    <source>
        <dbReference type="ARBA" id="ARBA00022741"/>
    </source>
</evidence>
<keyword evidence="10" id="KW-0067">ATP-binding</keyword>
<dbReference type="EMBL" id="QGKL01000042">
    <property type="protein sequence ID" value="PWQ93636.1"/>
    <property type="molecule type" value="Genomic_DNA"/>
</dbReference>
<dbReference type="Pfam" id="PF00672">
    <property type="entry name" value="HAMP"/>
    <property type="match status" value="1"/>
</dbReference>
<dbReference type="SMART" id="SM00388">
    <property type="entry name" value="HisKA"/>
    <property type="match status" value="1"/>
</dbReference>
<keyword evidence="8" id="KW-0547">Nucleotide-binding</keyword>
<keyword evidence="9 17" id="KW-0418">Kinase</keyword>
<evidence type="ECO:0000256" key="4">
    <source>
        <dbReference type="ARBA" id="ARBA00022475"/>
    </source>
</evidence>
<dbReference type="PRINTS" id="PR00344">
    <property type="entry name" value="BCTRLSENSOR"/>
</dbReference>
<dbReference type="InterPro" id="IPR036097">
    <property type="entry name" value="HisK_dim/P_sf"/>
</dbReference>
<dbReference type="CDD" id="cd00082">
    <property type="entry name" value="HisKA"/>
    <property type="match status" value="1"/>
</dbReference>
<keyword evidence="5" id="KW-0597">Phosphoprotein</keyword>
<feature type="domain" description="HAMP" evidence="16">
    <location>
        <begin position="189"/>
        <end position="241"/>
    </location>
</feature>
<dbReference type="InterPro" id="IPR003594">
    <property type="entry name" value="HATPase_dom"/>
</dbReference>
<feature type="transmembrane region" description="Helical" evidence="14">
    <location>
        <begin position="33"/>
        <end position="56"/>
    </location>
</feature>
<dbReference type="AlphaFoldDB" id="A0A317C4N6"/>
<dbReference type="Gene3D" id="6.10.340.10">
    <property type="match status" value="1"/>
</dbReference>
<dbReference type="PANTHER" id="PTHR45528:SF1">
    <property type="entry name" value="SENSOR HISTIDINE KINASE CPXA"/>
    <property type="match status" value="1"/>
</dbReference>
<evidence type="ECO:0000313" key="17">
    <source>
        <dbReference type="EMBL" id="PWQ93636.1"/>
    </source>
</evidence>
<evidence type="ECO:0000256" key="5">
    <source>
        <dbReference type="ARBA" id="ARBA00022553"/>
    </source>
</evidence>
<keyword evidence="13 14" id="KW-0472">Membrane</keyword>
<dbReference type="SMART" id="SM00387">
    <property type="entry name" value="HATPase_c"/>
    <property type="match status" value="1"/>
</dbReference>
<comment type="subcellular location">
    <subcellularLocation>
        <location evidence="2">Cell membrane</location>
        <topology evidence="2">Multi-pass membrane protein</topology>
    </subcellularLocation>
</comment>
<dbReference type="InterPro" id="IPR036890">
    <property type="entry name" value="HATPase_C_sf"/>
</dbReference>
<reference evidence="17 18" key="1">
    <citation type="submission" date="2018-05" db="EMBL/GenBank/DDBJ databases">
        <title>Leucothrix arctica sp. nov., isolated from Arctic seawater.</title>
        <authorList>
            <person name="Choi A."/>
            <person name="Baek K."/>
        </authorList>
    </citation>
    <scope>NUCLEOTIDE SEQUENCE [LARGE SCALE GENOMIC DNA]</scope>
    <source>
        <strain evidence="17 18">IMCC9719</strain>
    </source>
</reference>
<dbReference type="PANTHER" id="PTHR45528">
    <property type="entry name" value="SENSOR HISTIDINE KINASE CPXA"/>
    <property type="match status" value="1"/>
</dbReference>
<proteinExistence type="predicted"/>
<keyword evidence="11 14" id="KW-1133">Transmembrane helix</keyword>
<keyword evidence="7 14" id="KW-0812">Transmembrane</keyword>
<evidence type="ECO:0000313" key="18">
    <source>
        <dbReference type="Proteomes" id="UP000245506"/>
    </source>
</evidence>
<evidence type="ECO:0000256" key="13">
    <source>
        <dbReference type="ARBA" id="ARBA00023136"/>
    </source>
</evidence>
<dbReference type="Pfam" id="PF00512">
    <property type="entry name" value="HisKA"/>
    <property type="match status" value="1"/>
</dbReference>
<name>A0A317C4N6_9GAMM</name>
<evidence type="ECO:0000256" key="3">
    <source>
        <dbReference type="ARBA" id="ARBA00012438"/>
    </source>
</evidence>
<dbReference type="Proteomes" id="UP000245506">
    <property type="component" value="Unassembled WGS sequence"/>
</dbReference>
<dbReference type="EC" id="2.7.13.3" evidence="3"/>
<sequence length="455" mass="50798">MYSNGLGEWLPFCRGRSLMKLLNKIRHSLSLRLLLLFVAAAIVLCVGFQVMMGYAISSHMKEKGAPHLNQYLHYLQQNLGSPPSIENAKQLVTELPINIQITTATESWSSSDTLPTLDDLYVYQGNEVSDQEVKLGFDRGQTKVQITEGDTTATLWTSPHEKNGKHGKGFLAGIFFLLLILAILYWFIRRLFRPIQTIQKSVRQIGAGDLSARIPTLRNDELGELSGSINLMADDIERMLEAKRELLLAISHELRSPLTRAKVSTALLDNSPNQANIARDLREMENLISELIEAERLNGPHQQLQKVSVSLNEIVMSVVDDYFPEADLEIDLAEELPDQNMDPIRMRLVVRNILENALKHQPEEAEAVQLSTQALGETTLLQVQDHGVGIAQQHIPHLTEAFYRVDVSRQRKTGGVGLGLYLVKRIVEAHKGQLTINSKEGVGTMVSVHVPVIAS</sequence>
<dbReference type="SUPFAM" id="SSF158472">
    <property type="entry name" value="HAMP domain-like"/>
    <property type="match status" value="1"/>
</dbReference>
<dbReference type="SMART" id="SM00304">
    <property type="entry name" value="HAMP"/>
    <property type="match status" value="1"/>
</dbReference>
<evidence type="ECO:0000256" key="7">
    <source>
        <dbReference type="ARBA" id="ARBA00022692"/>
    </source>
</evidence>
<evidence type="ECO:0000256" key="11">
    <source>
        <dbReference type="ARBA" id="ARBA00022989"/>
    </source>
</evidence>
<accession>A0A317C4N6</accession>
<evidence type="ECO:0000256" key="1">
    <source>
        <dbReference type="ARBA" id="ARBA00000085"/>
    </source>
</evidence>
<feature type="transmembrane region" description="Helical" evidence="14">
    <location>
        <begin position="169"/>
        <end position="188"/>
    </location>
</feature>
<comment type="catalytic activity">
    <reaction evidence="1">
        <text>ATP + protein L-histidine = ADP + protein N-phospho-L-histidine.</text>
        <dbReference type="EC" id="2.7.13.3"/>
    </reaction>
</comment>
<comment type="caution">
    <text evidence="17">The sequence shown here is derived from an EMBL/GenBank/DDBJ whole genome shotgun (WGS) entry which is preliminary data.</text>
</comment>
<organism evidence="17 18">
    <name type="scientific">Leucothrix arctica</name>
    <dbReference type="NCBI Taxonomy" id="1481894"/>
    <lineage>
        <taxon>Bacteria</taxon>
        <taxon>Pseudomonadati</taxon>
        <taxon>Pseudomonadota</taxon>
        <taxon>Gammaproteobacteria</taxon>
        <taxon>Thiotrichales</taxon>
        <taxon>Thiotrichaceae</taxon>
        <taxon>Leucothrix</taxon>
    </lineage>
</organism>
<dbReference type="GO" id="GO:0000155">
    <property type="term" value="F:phosphorelay sensor kinase activity"/>
    <property type="evidence" value="ECO:0007669"/>
    <property type="project" value="InterPro"/>
</dbReference>
<dbReference type="SUPFAM" id="SSF47384">
    <property type="entry name" value="Homodimeric domain of signal transducing histidine kinase"/>
    <property type="match status" value="1"/>
</dbReference>
<evidence type="ECO:0000259" key="16">
    <source>
        <dbReference type="PROSITE" id="PS50885"/>
    </source>
</evidence>
<dbReference type="InterPro" id="IPR003660">
    <property type="entry name" value="HAMP_dom"/>
</dbReference>
<gene>
    <name evidence="17" type="ORF">DKT75_18650</name>
</gene>
<keyword evidence="4" id="KW-1003">Cell membrane</keyword>
<keyword evidence="18" id="KW-1185">Reference proteome</keyword>
<evidence type="ECO:0000256" key="12">
    <source>
        <dbReference type="ARBA" id="ARBA00023012"/>
    </source>
</evidence>
<dbReference type="InterPro" id="IPR005467">
    <property type="entry name" value="His_kinase_dom"/>
</dbReference>
<dbReference type="GO" id="GO:0005524">
    <property type="term" value="F:ATP binding"/>
    <property type="evidence" value="ECO:0007669"/>
    <property type="project" value="UniProtKB-KW"/>
</dbReference>
<evidence type="ECO:0000256" key="14">
    <source>
        <dbReference type="SAM" id="Phobius"/>
    </source>
</evidence>